<dbReference type="AlphaFoldDB" id="A0A6I9NG46"/>
<feature type="region of interest" description="Disordered" evidence="1">
    <location>
        <begin position="1"/>
        <end position="34"/>
    </location>
</feature>
<reference evidence="3" key="1">
    <citation type="submission" date="2025-08" db="UniProtKB">
        <authorList>
            <consortium name="RefSeq"/>
        </authorList>
    </citation>
    <scope>IDENTIFICATION</scope>
    <source>
        <tissue evidence="3">Muscle</tissue>
    </source>
</reference>
<sequence length="115" mass="12993">MMCEVMPTISESEGGGGRRGSGSPLQSDSEGHFESLMVSMLEERDRLLDTLRETQENLGLTQGKLHEVSHERDSLQRQLNTALPQVSFEDMIMCKVRLKRCTASQSCTRLRKLHN</sequence>
<dbReference type="Proteomes" id="UP000504611">
    <property type="component" value="Unplaced"/>
</dbReference>
<proteinExistence type="predicted"/>
<gene>
    <name evidence="3" type="primary">LOC104948886</name>
</gene>
<dbReference type="KEGG" id="ncc:104948886"/>
<dbReference type="RefSeq" id="XP_010773420.1">
    <property type="nucleotide sequence ID" value="XM_010775118.1"/>
</dbReference>
<keyword evidence="2" id="KW-1185">Reference proteome</keyword>
<evidence type="ECO:0000313" key="2">
    <source>
        <dbReference type="Proteomes" id="UP000504611"/>
    </source>
</evidence>
<dbReference type="GeneID" id="104948886"/>
<evidence type="ECO:0000313" key="3">
    <source>
        <dbReference type="RefSeq" id="XP_010773420.1"/>
    </source>
</evidence>
<organism evidence="2 3">
    <name type="scientific">Notothenia coriiceps</name>
    <name type="common">black rockcod</name>
    <dbReference type="NCBI Taxonomy" id="8208"/>
    <lineage>
        <taxon>Eukaryota</taxon>
        <taxon>Metazoa</taxon>
        <taxon>Chordata</taxon>
        <taxon>Craniata</taxon>
        <taxon>Vertebrata</taxon>
        <taxon>Euteleostomi</taxon>
        <taxon>Actinopterygii</taxon>
        <taxon>Neopterygii</taxon>
        <taxon>Teleostei</taxon>
        <taxon>Neoteleostei</taxon>
        <taxon>Acanthomorphata</taxon>
        <taxon>Eupercaria</taxon>
        <taxon>Perciformes</taxon>
        <taxon>Notothenioidei</taxon>
        <taxon>Nototheniidae</taxon>
        <taxon>Notothenia</taxon>
    </lineage>
</organism>
<dbReference type="OrthoDB" id="2132119at2759"/>
<protein>
    <submittedName>
        <fullName evidence="3">Liprin-alpha-1-like</fullName>
    </submittedName>
</protein>
<accession>A0A6I9NG46</accession>
<name>A0A6I9NG46_9TELE</name>
<evidence type="ECO:0000256" key="1">
    <source>
        <dbReference type="SAM" id="MobiDB-lite"/>
    </source>
</evidence>